<gene>
    <name evidence="2" type="ORF">GLOINDRAFT_327949</name>
</gene>
<feature type="transmembrane region" description="Helical" evidence="1">
    <location>
        <begin position="85"/>
        <end position="105"/>
    </location>
</feature>
<evidence type="ECO:0000313" key="2">
    <source>
        <dbReference type="EMBL" id="ESA01732.1"/>
    </source>
</evidence>
<dbReference type="EMBL" id="KI296253">
    <property type="protein sequence ID" value="ESA01732.1"/>
    <property type="molecule type" value="Genomic_DNA"/>
</dbReference>
<sequence length="196" mass="22591">MVKIDNEFTKHCIDDNCTCDCRINLKGCPNETFNFIALTVLIPFTFIIVIISLLFLYYRVKVKGQSVFFPATRERGLIRPRPQDSFHIAVGVFNFSQMIVLMLLITDSFPNVTFAEIVIHIPKLLGFSCAVLYPISPLLTIIPLTALTGHFADLKDNKNAEYIFMIQALTWSCWTIQYFIILIYYKEDEMKILMLS</sequence>
<keyword evidence="1" id="KW-0812">Transmembrane</keyword>
<name>U9T2X5_RHIID</name>
<organism evidence="2">
    <name type="scientific">Rhizophagus irregularis (strain DAOM 181602 / DAOM 197198 / MUCL 43194)</name>
    <name type="common">Arbuscular mycorrhizal fungus</name>
    <name type="synonym">Glomus intraradices</name>
    <dbReference type="NCBI Taxonomy" id="747089"/>
    <lineage>
        <taxon>Eukaryota</taxon>
        <taxon>Fungi</taxon>
        <taxon>Fungi incertae sedis</taxon>
        <taxon>Mucoromycota</taxon>
        <taxon>Glomeromycotina</taxon>
        <taxon>Glomeromycetes</taxon>
        <taxon>Glomerales</taxon>
        <taxon>Glomeraceae</taxon>
        <taxon>Rhizophagus</taxon>
    </lineage>
</organism>
<feature type="transmembrane region" description="Helical" evidence="1">
    <location>
        <begin position="162"/>
        <end position="185"/>
    </location>
</feature>
<feature type="transmembrane region" description="Helical" evidence="1">
    <location>
        <begin position="125"/>
        <end position="150"/>
    </location>
</feature>
<proteinExistence type="predicted"/>
<reference evidence="2" key="1">
    <citation type="submission" date="2013-07" db="EMBL/GenBank/DDBJ databases">
        <title>The genome of an arbuscular mycorrhizal fungus provides insights into the evolution of the oldest plant symbiosis.</title>
        <authorList>
            <consortium name="DOE Joint Genome Institute"/>
            <person name="Tisserant E."/>
            <person name="Malbreil M."/>
            <person name="Kuo A."/>
            <person name="Kohler A."/>
            <person name="Symeonidi A."/>
            <person name="Balestrini R."/>
            <person name="Charron P."/>
            <person name="Duensing N."/>
            <person name="Frei-dit-Frey N."/>
            <person name="Gianinazzi-Pearson V."/>
            <person name="Gilbert B."/>
            <person name="Handa Y."/>
            <person name="Hijri M."/>
            <person name="Kaul R."/>
            <person name="Kawaguchi M."/>
            <person name="Krajinski F."/>
            <person name="Lammers P."/>
            <person name="Lapierre D."/>
            <person name="Masclaux F.G."/>
            <person name="Murat C."/>
            <person name="Morin E."/>
            <person name="Ndikumana S."/>
            <person name="Pagni M."/>
            <person name="Petitpierre D."/>
            <person name="Requena N."/>
            <person name="Rosikiewicz P."/>
            <person name="Riley R."/>
            <person name="Saito K."/>
            <person name="San Clemente H."/>
            <person name="Shapiro H."/>
            <person name="van Tuinen D."/>
            <person name="Becard G."/>
            <person name="Bonfante P."/>
            <person name="Paszkowski U."/>
            <person name="Shachar-Hill Y."/>
            <person name="Young J.P."/>
            <person name="Sanders I.R."/>
            <person name="Henrissat B."/>
            <person name="Rensing S.A."/>
            <person name="Grigoriev I.V."/>
            <person name="Corradi N."/>
            <person name="Roux C."/>
            <person name="Martin F."/>
        </authorList>
    </citation>
    <scope>NUCLEOTIDE SEQUENCE</scope>
    <source>
        <strain evidence="2">DAOM 197198</strain>
    </source>
</reference>
<accession>U9T2X5</accession>
<feature type="transmembrane region" description="Helical" evidence="1">
    <location>
        <begin position="35"/>
        <end position="58"/>
    </location>
</feature>
<dbReference type="AlphaFoldDB" id="U9T2X5"/>
<dbReference type="VEuPathDB" id="FungiDB:RhiirFUN_003070"/>
<keyword evidence="1" id="KW-1133">Transmembrane helix</keyword>
<keyword evidence="1" id="KW-0472">Membrane</keyword>
<dbReference type="HOGENOM" id="CLU_1390903_0_0_1"/>
<protein>
    <submittedName>
        <fullName evidence="2">Uncharacterized protein</fullName>
    </submittedName>
</protein>
<evidence type="ECO:0000256" key="1">
    <source>
        <dbReference type="SAM" id="Phobius"/>
    </source>
</evidence>